<dbReference type="GO" id="GO:0006412">
    <property type="term" value="P:translation"/>
    <property type="evidence" value="ECO:0007669"/>
    <property type="project" value="UniProtKB-UniRule"/>
</dbReference>
<feature type="domain" description="Large ribosomal subunit protein bL25 L25" evidence="7">
    <location>
        <begin position="4"/>
        <end position="89"/>
    </location>
</feature>
<dbReference type="Gene3D" id="2.170.120.20">
    <property type="entry name" value="Ribosomal protein L25, beta domain"/>
    <property type="match status" value="1"/>
</dbReference>
<comment type="function">
    <text evidence="5">This is one of the proteins that binds to the 5S RNA in the ribosome where it forms part of the central protuberance.</text>
</comment>
<keyword evidence="4 5" id="KW-0687">Ribonucleoprotein</keyword>
<evidence type="ECO:0000256" key="5">
    <source>
        <dbReference type="HAMAP-Rule" id="MF_01334"/>
    </source>
</evidence>
<dbReference type="Proteomes" id="UP001198962">
    <property type="component" value="Unassembled WGS sequence"/>
</dbReference>
<dbReference type="GO" id="GO:0022625">
    <property type="term" value="C:cytosolic large ribosomal subunit"/>
    <property type="evidence" value="ECO:0007669"/>
    <property type="project" value="TreeGrafter"/>
</dbReference>
<evidence type="ECO:0000256" key="1">
    <source>
        <dbReference type="ARBA" id="ARBA00022730"/>
    </source>
</evidence>
<dbReference type="InterPro" id="IPR001021">
    <property type="entry name" value="Ribosomal_bL25_long"/>
</dbReference>
<comment type="caution">
    <text evidence="9">The sequence shown here is derived from an EMBL/GenBank/DDBJ whole genome shotgun (WGS) entry which is preliminary data.</text>
</comment>
<evidence type="ECO:0000256" key="6">
    <source>
        <dbReference type="SAM" id="MobiDB-lite"/>
    </source>
</evidence>
<dbReference type="InterPro" id="IPR011035">
    <property type="entry name" value="Ribosomal_bL25/Gln-tRNA_synth"/>
</dbReference>
<name>A0AAE3AMC7_9FIRM</name>
<keyword evidence="10" id="KW-1185">Reference proteome</keyword>
<comment type="subunit">
    <text evidence="5">Part of the 50S ribosomal subunit; part of the 5S rRNA/L5/L18/L25 subcomplex. Contacts the 5S rRNA. Binds to the 5S rRNA independently of L5 and L18.</text>
</comment>
<dbReference type="InterPro" id="IPR029751">
    <property type="entry name" value="Ribosomal_L25_dom"/>
</dbReference>
<evidence type="ECO:0000259" key="7">
    <source>
        <dbReference type="Pfam" id="PF01386"/>
    </source>
</evidence>
<dbReference type="CDD" id="cd00495">
    <property type="entry name" value="Ribosomal_L25_TL5_CTC"/>
    <property type="match status" value="1"/>
</dbReference>
<dbReference type="NCBIfam" id="TIGR00731">
    <property type="entry name" value="bL25_bact_ctc"/>
    <property type="match status" value="1"/>
</dbReference>
<dbReference type="InterPro" id="IPR037121">
    <property type="entry name" value="Ribosomal_bL25_C"/>
</dbReference>
<dbReference type="AlphaFoldDB" id="A0AAE3AMC7"/>
<organism evidence="9 10">
    <name type="scientific">Brotaphodocola catenula</name>
    <dbReference type="NCBI Taxonomy" id="2885361"/>
    <lineage>
        <taxon>Bacteria</taxon>
        <taxon>Bacillati</taxon>
        <taxon>Bacillota</taxon>
        <taxon>Clostridia</taxon>
        <taxon>Lachnospirales</taxon>
        <taxon>Lachnospiraceae</taxon>
        <taxon>Brotaphodocola</taxon>
    </lineage>
</organism>
<feature type="compositionally biased region" description="Acidic residues" evidence="6">
    <location>
        <begin position="184"/>
        <end position="194"/>
    </location>
</feature>
<gene>
    <name evidence="5" type="primary">rplY</name>
    <name evidence="5" type="synonym">ctc</name>
    <name evidence="9" type="ORF">LKD32_00025</name>
</gene>
<reference evidence="9" key="1">
    <citation type="submission" date="2021-10" db="EMBL/GenBank/DDBJ databases">
        <title>Anaerobic single-cell dispensing facilitates the cultivation of human gut bacteria.</title>
        <authorList>
            <person name="Afrizal A."/>
        </authorList>
    </citation>
    <scope>NUCLEOTIDE SEQUENCE</scope>
    <source>
        <strain evidence="9">CLA-AA-H274</strain>
    </source>
</reference>
<proteinExistence type="inferred from homology"/>
<dbReference type="Pfam" id="PF14693">
    <property type="entry name" value="Ribosomal_TL5_C"/>
    <property type="match status" value="1"/>
</dbReference>
<dbReference type="EMBL" id="JAJEPU010000001">
    <property type="protein sequence ID" value="MCC2163286.1"/>
    <property type="molecule type" value="Genomic_DNA"/>
</dbReference>
<evidence type="ECO:0000313" key="10">
    <source>
        <dbReference type="Proteomes" id="UP001198962"/>
    </source>
</evidence>
<keyword evidence="3 5" id="KW-0689">Ribosomal protein</keyword>
<feature type="region of interest" description="Disordered" evidence="6">
    <location>
        <begin position="179"/>
        <end position="201"/>
    </location>
</feature>
<dbReference type="InterPro" id="IPR020057">
    <property type="entry name" value="Ribosomal_bL25_b-dom"/>
</dbReference>
<evidence type="ECO:0000256" key="4">
    <source>
        <dbReference type="ARBA" id="ARBA00023274"/>
    </source>
</evidence>
<dbReference type="GO" id="GO:0008097">
    <property type="term" value="F:5S rRNA binding"/>
    <property type="evidence" value="ECO:0007669"/>
    <property type="project" value="InterPro"/>
</dbReference>
<keyword evidence="2 5" id="KW-0694">RNA-binding</keyword>
<evidence type="ECO:0000259" key="8">
    <source>
        <dbReference type="Pfam" id="PF14693"/>
    </source>
</evidence>
<dbReference type="Gene3D" id="2.40.240.10">
    <property type="entry name" value="Ribosomal Protein L25, Chain P"/>
    <property type="match status" value="1"/>
</dbReference>
<accession>A0AAE3AMC7</accession>
<dbReference type="SUPFAM" id="SSF50715">
    <property type="entry name" value="Ribosomal protein L25-like"/>
    <property type="match status" value="1"/>
</dbReference>
<dbReference type="PANTHER" id="PTHR33284">
    <property type="entry name" value="RIBOSOMAL PROTEIN L25/GLN-TRNA SYNTHETASE, ANTI-CODON-BINDING DOMAIN-CONTAINING PROTEIN"/>
    <property type="match status" value="1"/>
</dbReference>
<dbReference type="Pfam" id="PF01386">
    <property type="entry name" value="Ribosomal_L25p"/>
    <property type="match status" value="1"/>
</dbReference>
<comment type="similarity">
    <text evidence="5">Belongs to the bacterial ribosomal protein bL25 family. CTC subfamily.</text>
</comment>
<keyword evidence="1 5" id="KW-0699">rRNA-binding</keyword>
<feature type="domain" description="Large ribosomal subunit protein bL25 beta" evidence="8">
    <location>
        <begin position="99"/>
        <end position="180"/>
    </location>
</feature>
<dbReference type="InterPro" id="IPR020056">
    <property type="entry name" value="Rbsml_bL25/Gln-tRNA_synth_N"/>
</dbReference>
<dbReference type="PANTHER" id="PTHR33284:SF1">
    <property type="entry name" value="RIBOSOMAL PROTEIN L25_GLN-TRNA SYNTHETASE, ANTI-CODON-BINDING DOMAIN-CONTAINING PROTEIN"/>
    <property type="match status" value="1"/>
</dbReference>
<protein>
    <recommendedName>
        <fullName evidence="5">Large ribosomal subunit protein bL25</fullName>
    </recommendedName>
    <alternativeName>
        <fullName evidence="5">General stress protein CTC</fullName>
    </alternativeName>
</protein>
<evidence type="ECO:0000313" key="9">
    <source>
        <dbReference type="EMBL" id="MCC2163286.1"/>
    </source>
</evidence>
<dbReference type="HAMAP" id="MF_01334">
    <property type="entry name" value="Ribosomal_bL25_CTC"/>
    <property type="match status" value="1"/>
</dbReference>
<dbReference type="InterPro" id="IPR020930">
    <property type="entry name" value="Ribosomal_uL5_bac-type"/>
</dbReference>
<evidence type="ECO:0000256" key="3">
    <source>
        <dbReference type="ARBA" id="ARBA00022980"/>
    </source>
</evidence>
<dbReference type="GO" id="GO:0003735">
    <property type="term" value="F:structural constituent of ribosome"/>
    <property type="evidence" value="ECO:0007669"/>
    <property type="project" value="InterPro"/>
</dbReference>
<dbReference type="RefSeq" id="WP_308450224.1">
    <property type="nucleotide sequence ID" value="NZ_JAJEPU010000001.1"/>
</dbReference>
<evidence type="ECO:0000256" key="2">
    <source>
        <dbReference type="ARBA" id="ARBA00022884"/>
    </source>
</evidence>
<sequence length="201" mass="21911">MDTLKAEKRDMSTKAKRLRREGYVTGNVFGHAIKGSIPVKIEKKDAERLFKTKKKGSQIMLDVDGQQMDVLVKEIDYNPVKGQLEEIDFQALVSGEAVHSVAEVVLKNEAKVVGGVVELILEEISYKAVPSEMIETVEIDVGDMKPGDVLKVADLPIASNENIHLKTDPEAVVVSVVAPKSADVPDDEEADGDEKDAKASK</sequence>